<evidence type="ECO:0000313" key="4">
    <source>
        <dbReference type="Proteomes" id="UP000198744"/>
    </source>
</evidence>
<protein>
    <submittedName>
        <fullName evidence="3">Arsenate reductase</fullName>
    </submittedName>
</protein>
<dbReference type="InterPro" id="IPR036196">
    <property type="entry name" value="Ptyr_pPase_sf"/>
</dbReference>
<organism evidence="3 4">
    <name type="scientific">Syntrophus gentianae</name>
    <dbReference type="NCBI Taxonomy" id="43775"/>
    <lineage>
        <taxon>Bacteria</taxon>
        <taxon>Pseudomonadati</taxon>
        <taxon>Thermodesulfobacteriota</taxon>
        <taxon>Syntrophia</taxon>
        <taxon>Syntrophales</taxon>
        <taxon>Syntrophaceae</taxon>
        <taxon>Syntrophus</taxon>
    </lineage>
</organism>
<accession>A0A1H8ALG7</accession>
<evidence type="ECO:0000313" key="3">
    <source>
        <dbReference type="EMBL" id="SEM71580.1"/>
    </source>
</evidence>
<dbReference type="GO" id="GO:0046685">
    <property type="term" value="P:response to arsenic-containing substance"/>
    <property type="evidence" value="ECO:0007669"/>
    <property type="project" value="UniProtKB-KW"/>
</dbReference>
<dbReference type="CDD" id="cd16345">
    <property type="entry name" value="LMWP_ArsC"/>
    <property type="match status" value="1"/>
</dbReference>
<keyword evidence="4" id="KW-1185">Reference proteome</keyword>
<dbReference type="Pfam" id="PF01451">
    <property type="entry name" value="LMWPc"/>
    <property type="match status" value="1"/>
</dbReference>
<dbReference type="OrthoDB" id="9784339at2"/>
<dbReference type="Gene3D" id="3.40.50.2300">
    <property type="match status" value="1"/>
</dbReference>
<reference evidence="3 4" key="1">
    <citation type="submission" date="2016-10" db="EMBL/GenBank/DDBJ databases">
        <authorList>
            <person name="de Groot N.N."/>
        </authorList>
    </citation>
    <scope>NUCLEOTIDE SEQUENCE [LARGE SCALE GENOMIC DNA]</scope>
    <source>
        <strain evidence="3 4">DSM 8423</strain>
    </source>
</reference>
<name>A0A1H8ALG7_9BACT</name>
<dbReference type="InterPro" id="IPR023485">
    <property type="entry name" value="Ptyr_pPase"/>
</dbReference>
<dbReference type="PANTHER" id="PTHR43428">
    <property type="entry name" value="ARSENATE REDUCTASE"/>
    <property type="match status" value="1"/>
</dbReference>
<dbReference type="SUPFAM" id="SSF52788">
    <property type="entry name" value="Phosphotyrosine protein phosphatases I"/>
    <property type="match status" value="1"/>
</dbReference>
<dbReference type="SMART" id="SM00226">
    <property type="entry name" value="LMWPc"/>
    <property type="match status" value="1"/>
</dbReference>
<gene>
    <name evidence="3" type="ORF">SAMN04489760_13810</name>
</gene>
<keyword evidence="1" id="KW-0059">Arsenical resistance</keyword>
<feature type="domain" description="Phosphotyrosine protein phosphatase I" evidence="2">
    <location>
        <begin position="7"/>
        <end position="136"/>
    </location>
</feature>
<sequence length="138" mass="15362">MDTNRKKRILFVCTHNSSRSQMAEGLLRALLGDHYEAFSAGTEPTRVHPGAIEAMAEIGIDIRNHRSKGLSFFGDEPFDEVVTVCGHAQEICPVVPGTHLKRHQGFEDPATATGTEADVLAAFRRVRDEIRAWILETY</sequence>
<dbReference type="PANTHER" id="PTHR43428:SF1">
    <property type="entry name" value="ARSENATE REDUCTASE"/>
    <property type="match status" value="1"/>
</dbReference>
<dbReference type="EMBL" id="FOBS01000038">
    <property type="protein sequence ID" value="SEM71580.1"/>
    <property type="molecule type" value="Genomic_DNA"/>
</dbReference>
<proteinExistence type="predicted"/>
<dbReference type="AlphaFoldDB" id="A0A1H8ALG7"/>
<dbReference type="STRING" id="43775.SAMN04489760_13810"/>
<evidence type="ECO:0000259" key="2">
    <source>
        <dbReference type="SMART" id="SM00226"/>
    </source>
</evidence>
<dbReference type="RefSeq" id="WP_093884713.1">
    <property type="nucleotide sequence ID" value="NZ_FOBS01000038.1"/>
</dbReference>
<evidence type="ECO:0000256" key="1">
    <source>
        <dbReference type="ARBA" id="ARBA00022849"/>
    </source>
</evidence>
<dbReference type="Proteomes" id="UP000198744">
    <property type="component" value="Unassembled WGS sequence"/>
</dbReference>